<dbReference type="FunFam" id="3.40.50.720:FF:000173">
    <property type="entry name" value="3-oxoacyl-[acyl-carrier protein] reductase"/>
    <property type="match status" value="1"/>
</dbReference>
<name>A0A1H4DE43_9ACTO</name>
<gene>
    <name evidence="4" type="ORF">SAMN02910418_02216</name>
</gene>
<evidence type="ECO:0000259" key="3">
    <source>
        <dbReference type="SMART" id="SM00822"/>
    </source>
</evidence>
<dbReference type="InterPro" id="IPR050259">
    <property type="entry name" value="SDR"/>
</dbReference>
<dbReference type="NCBIfam" id="NF009466">
    <property type="entry name" value="PRK12826.1-2"/>
    <property type="match status" value="1"/>
</dbReference>
<evidence type="ECO:0000313" key="5">
    <source>
        <dbReference type="Proteomes" id="UP000199288"/>
    </source>
</evidence>
<dbReference type="InterPro" id="IPR020904">
    <property type="entry name" value="Sc_DH/Rdtase_CS"/>
</dbReference>
<dbReference type="SUPFAM" id="SSF51735">
    <property type="entry name" value="NAD(P)-binding Rossmann-fold domains"/>
    <property type="match status" value="1"/>
</dbReference>
<dbReference type="Gene3D" id="3.40.50.720">
    <property type="entry name" value="NAD(P)-binding Rossmann-like Domain"/>
    <property type="match status" value="1"/>
</dbReference>
<dbReference type="InterPro" id="IPR036291">
    <property type="entry name" value="NAD(P)-bd_dom_sf"/>
</dbReference>
<organism evidence="4 5">
    <name type="scientific">Bowdeniella nasicola</name>
    <dbReference type="NCBI Taxonomy" id="208480"/>
    <lineage>
        <taxon>Bacteria</taxon>
        <taxon>Bacillati</taxon>
        <taxon>Actinomycetota</taxon>
        <taxon>Actinomycetes</taxon>
        <taxon>Actinomycetales</taxon>
        <taxon>Actinomycetaceae</taxon>
        <taxon>Bowdeniella</taxon>
    </lineage>
</organism>
<evidence type="ECO:0000256" key="1">
    <source>
        <dbReference type="ARBA" id="ARBA00006484"/>
    </source>
</evidence>
<accession>A0A1H4DE43</accession>
<dbReference type="SMART" id="SM00822">
    <property type="entry name" value="PKS_KR"/>
    <property type="match status" value="1"/>
</dbReference>
<protein>
    <submittedName>
        <fullName evidence="4">3-oxoacyl-[acyl-carrier protein] reductase</fullName>
    </submittedName>
</protein>
<dbReference type="AlphaFoldDB" id="A0A1H4DE43"/>
<dbReference type="PRINTS" id="PR00080">
    <property type="entry name" value="SDRFAMILY"/>
</dbReference>
<feature type="domain" description="Ketoreductase" evidence="3">
    <location>
        <begin position="5"/>
        <end position="178"/>
    </location>
</feature>
<keyword evidence="2" id="KW-0560">Oxidoreductase</keyword>
<dbReference type="PANTHER" id="PTHR42879">
    <property type="entry name" value="3-OXOACYL-(ACYL-CARRIER-PROTEIN) REDUCTASE"/>
    <property type="match status" value="1"/>
</dbReference>
<dbReference type="PANTHER" id="PTHR42879:SF2">
    <property type="entry name" value="3-OXOACYL-[ACYL-CARRIER-PROTEIN] REDUCTASE FABG"/>
    <property type="match status" value="1"/>
</dbReference>
<proteinExistence type="inferred from homology"/>
<dbReference type="OrthoDB" id="3189729at2"/>
<dbReference type="InterPro" id="IPR057326">
    <property type="entry name" value="KR_dom"/>
</dbReference>
<evidence type="ECO:0000313" key="4">
    <source>
        <dbReference type="EMBL" id="SEA70897.1"/>
    </source>
</evidence>
<dbReference type="EMBL" id="FNQV01000016">
    <property type="protein sequence ID" value="SEA70897.1"/>
    <property type="molecule type" value="Genomic_DNA"/>
</dbReference>
<sequence length="236" mass="24456">MDTTRIAVVTGANRGIGRAIATRLLSDGYTVAGIHRSGELPEGAHSYRADLTDSESVTTAFDAIREDLGPIGVLVANAGITKDGLLARMSEEDFAAVIDTNLTGAFRCVKAASKDMMRARYGRIVLISSVVATYGGFGQVNYAAAKSGLIGMARSIARELGGRGITANVIAPGFVTTDMTAELPEKIAADYLARIPAGRFAAPEEIAAAVSFLASEEAGYVNGTLLNVDGGLGMGH</sequence>
<dbReference type="Proteomes" id="UP000199288">
    <property type="component" value="Unassembled WGS sequence"/>
</dbReference>
<dbReference type="Pfam" id="PF13561">
    <property type="entry name" value="adh_short_C2"/>
    <property type="match status" value="1"/>
</dbReference>
<dbReference type="PRINTS" id="PR00081">
    <property type="entry name" value="GDHRDH"/>
</dbReference>
<dbReference type="GO" id="GO:0032787">
    <property type="term" value="P:monocarboxylic acid metabolic process"/>
    <property type="evidence" value="ECO:0007669"/>
    <property type="project" value="UniProtKB-ARBA"/>
</dbReference>
<dbReference type="InterPro" id="IPR002347">
    <property type="entry name" value="SDR_fam"/>
</dbReference>
<reference evidence="5" key="1">
    <citation type="submission" date="2016-10" db="EMBL/GenBank/DDBJ databases">
        <authorList>
            <person name="Varghese N."/>
            <person name="Submissions S."/>
        </authorList>
    </citation>
    <scope>NUCLEOTIDE SEQUENCE [LARGE SCALE GENOMIC DNA]</scope>
    <source>
        <strain evidence="5">KPR-1</strain>
    </source>
</reference>
<dbReference type="GO" id="GO:0016491">
    <property type="term" value="F:oxidoreductase activity"/>
    <property type="evidence" value="ECO:0007669"/>
    <property type="project" value="UniProtKB-KW"/>
</dbReference>
<dbReference type="PROSITE" id="PS00061">
    <property type="entry name" value="ADH_SHORT"/>
    <property type="match status" value="1"/>
</dbReference>
<comment type="similarity">
    <text evidence="1">Belongs to the short-chain dehydrogenases/reductases (SDR) family.</text>
</comment>
<evidence type="ECO:0000256" key="2">
    <source>
        <dbReference type="ARBA" id="ARBA00023002"/>
    </source>
</evidence>
<dbReference type="CDD" id="cd05333">
    <property type="entry name" value="BKR_SDR_c"/>
    <property type="match status" value="1"/>
</dbReference>
<dbReference type="RefSeq" id="WP_092565871.1">
    <property type="nucleotide sequence ID" value="NZ_FNQV01000016.1"/>
</dbReference>
<keyword evidence="5" id="KW-1185">Reference proteome</keyword>